<gene>
    <name evidence="2" type="ORF">F7O44_07050</name>
</gene>
<dbReference type="RefSeq" id="WP_162449530.1">
    <property type="nucleotide sequence ID" value="NZ_WLZY01000002.1"/>
</dbReference>
<name>A0A7K3M1A9_9ACTN</name>
<dbReference type="InterPro" id="IPR025309">
    <property type="entry name" value="KTSC_dom"/>
</dbReference>
<comment type="caution">
    <text evidence="2">The sequence shown here is derived from an EMBL/GenBank/DDBJ whole genome shotgun (WGS) entry which is preliminary data.</text>
</comment>
<evidence type="ECO:0000313" key="3">
    <source>
        <dbReference type="Proteomes" id="UP000460435"/>
    </source>
</evidence>
<dbReference type="Pfam" id="PF13619">
    <property type="entry name" value="KTSC"/>
    <property type="match status" value="1"/>
</dbReference>
<protein>
    <submittedName>
        <fullName evidence="2">KTSC domain-containing protein</fullName>
    </submittedName>
</protein>
<dbReference type="AlphaFoldDB" id="A0A7K3M1A9"/>
<dbReference type="Proteomes" id="UP000460435">
    <property type="component" value="Unassembled WGS sequence"/>
</dbReference>
<proteinExistence type="predicted"/>
<accession>A0A7K3M1A9</accession>
<evidence type="ECO:0000313" key="2">
    <source>
        <dbReference type="EMBL" id="NDL56827.1"/>
    </source>
</evidence>
<evidence type="ECO:0000259" key="1">
    <source>
        <dbReference type="Pfam" id="PF13619"/>
    </source>
</evidence>
<feature type="domain" description="KTSC" evidence="1">
    <location>
        <begin position="7"/>
        <end position="64"/>
    </location>
</feature>
<reference evidence="2 3" key="1">
    <citation type="submission" date="2019-11" db="EMBL/GenBank/DDBJ databases">
        <authorList>
            <person name="Li X.-J."/>
            <person name="Feng X.-M."/>
        </authorList>
    </citation>
    <scope>NUCLEOTIDE SEQUENCE [LARGE SCALE GENOMIC DNA]</scope>
    <source>
        <strain evidence="2 3">XMNu-373</strain>
    </source>
</reference>
<organism evidence="2 3">
    <name type="scientific">Phytoactinopolyspora mesophila</name>
    <dbReference type="NCBI Taxonomy" id="2650750"/>
    <lineage>
        <taxon>Bacteria</taxon>
        <taxon>Bacillati</taxon>
        <taxon>Actinomycetota</taxon>
        <taxon>Actinomycetes</taxon>
        <taxon>Jiangellales</taxon>
        <taxon>Jiangellaceae</taxon>
        <taxon>Phytoactinopolyspora</taxon>
    </lineage>
</organism>
<dbReference type="EMBL" id="WLZY01000002">
    <property type="protein sequence ID" value="NDL56827.1"/>
    <property type="molecule type" value="Genomic_DNA"/>
</dbReference>
<keyword evidence="3" id="KW-1185">Reference proteome</keyword>
<sequence length="72" mass="8389">MRREAVSSSVIASIGYDADSQVLEVEFHSGELYRYLGVPEFDVARLKRAESMGRFLNEWIKPRYEFVYVAPR</sequence>